<dbReference type="AlphaFoldDB" id="A0A4S5BUA3"/>
<dbReference type="EMBL" id="SSWX01000006">
    <property type="protein sequence ID" value="THJ34595.1"/>
    <property type="molecule type" value="Genomic_DNA"/>
</dbReference>
<sequence>MSVHTTPPGMALEQHTLSLLAGDEQRALDQRNQLWIHPKANRTVALQLAGEFVHVGYHWIAAQRRTIGMQISAQGLQVRAPRWVGQAEIDALLQSRARWIVQKLRQLQALPQDAGHVRLAWSDGAYIAWQGQWLRLALGFAGRRANLQQLSEPEPVLPGKHLAGAAAVMPASVTETEAQQAPQVRHVLHLPLPLHATEDEIAAMAQRWLRQQAQAQLALRSAHFAPIMGVAPSRLSLTSANTRWGSASSGGAIRLHWRLVQMDPVLFDYVLVHELAHLHEMNHSAQFWAWVAQVLPDYAQYRQRLKQVRLESWTL</sequence>
<proteinExistence type="predicted"/>
<dbReference type="PANTHER" id="PTHR30399:SF1">
    <property type="entry name" value="UTP PYROPHOSPHATASE"/>
    <property type="match status" value="1"/>
</dbReference>
<keyword evidence="3" id="KW-1185">Reference proteome</keyword>
<dbReference type="InterPro" id="IPR002725">
    <property type="entry name" value="YgjP-like_metallopeptidase"/>
</dbReference>
<dbReference type="OrthoDB" id="9811177at2"/>
<dbReference type="Proteomes" id="UP000306236">
    <property type="component" value="Unassembled WGS sequence"/>
</dbReference>
<dbReference type="Pfam" id="PF01863">
    <property type="entry name" value="YgjP-like"/>
    <property type="match status" value="2"/>
</dbReference>
<feature type="domain" description="YgjP-like metallopeptidase" evidence="1">
    <location>
        <begin position="65"/>
        <end position="140"/>
    </location>
</feature>
<evidence type="ECO:0000259" key="1">
    <source>
        <dbReference type="Pfam" id="PF01863"/>
    </source>
</evidence>
<dbReference type="RefSeq" id="WP_136405805.1">
    <property type="nucleotide sequence ID" value="NZ_SSWX01000006.1"/>
</dbReference>
<feature type="domain" description="YgjP-like metallopeptidase" evidence="1">
    <location>
        <begin position="170"/>
        <end position="307"/>
    </location>
</feature>
<dbReference type="InterPro" id="IPR053136">
    <property type="entry name" value="UTP_pyrophosphatase-like"/>
</dbReference>
<reference evidence="2 3" key="1">
    <citation type="submission" date="2019-04" db="EMBL/GenBank/DDBJ databases">
        <title>Lampropedia sp YIM MLB12 draf genome.</title>
        <authorList>
            <person name="Wang Y.-X."/>
        </authorList>
    </citation>
    <scope>NUCLEOTIDE SEQUENCE [LARGE SCALE GENOMIC DNA]</scope>
    <source>
        <strain evidence="2 3">YIM MLB12</strain>
    </source>
</reference>
<dbReference type="PANTHER" id="PTHR30399">
    <property type="entry name" value="UNCHARACTERIZED PROTEIN YGJP"/>
    <property type="match status" value="1"/>
</dbReference>
<gene>
    <name evidence="2" type="ORF">E8K88_06330</name>
</gene>
<organism evidence="2 3">
    <name type="scientific">Lampropedia aestuarii</name>
    <dbReference type="NCBI Taxonomy" id="2562762"/>
    <lineage>
        <taxon>Bacteria</taxon>
        <taxon>Pseudomonadati</taxon>
        <taxon>Pseudomonadota</taxon>
        <taxon>Betaproteobacteria</taxon>
        <taxon>Burkholderiales</taxon>
        <taxon>Comamonadaceae</taxon>
        <taxon>Lampropedia</taxon>
    </lineage>
</organism>
<evidence type="ECO:0000313" key="3">
    <source>
        <dbReference type="Proteomes" id="UP000306236"/>
    </source>
</evidence>
<comment type="caution">
    <text evidence="2">The sequence shown here is derived from an EMBL/GenBank/DDBJ whole genome shotgun (WGS) entry which is preliminary data.</text>
</comment>
<dbReference type="CDD" id="cd07344">
    <property type="entry name" value="M48_yhfN_like"/>
    <property type="match status" value="1"/>
</dbReference>
<name>A0A4S5BUA3_9BURK</name>
<accession>A0A4S5BUA3</accession>
<evidence type="ECO:0000313" key="2">
    <source>
        <dbReference type="EMBL" id="THJ34595.1"/>
    </source>
</evidence>
<dbReference type="Gene3D" id="3.30.2010.10">
    <property type="entry name" value="Metalloproteases ('zincins'), catalytic domain"/>
    <property type="match status" value="1"/>
</dbReference>
<protein>
    <submittedName>
        <fullName evidence="2">M48 family metallopeptidase</fullName>
    </submittedName>
</protein>